<keyword evidence="7" id="KW-0812">Transmembrane</keyword>
<evidence type="ECO:0000256" key="5">
    <source>
        <dbReference type="PROSITE-ProRule" id="PRU10141"/>
    </source>
</evidence>
<sequence length="957" mass="106647">MDAVRWRQLSTLLDQLLELPHDQRAARLAQLRVADATLADDLERLLDHEQESREFLAQPLWTAAPEDSRAGTHIGPYRLLRQLGEGGMGEVWLAERADGLYQRQVALKLLRSGYADPGLRQRFSREREILARLQHPHLAQLLDAGVDLQGQPYLALAYVEGEPITDYCQRLQLPLERRLQLMLQVCAVVSHAHANLIVHRDLKPSNILVTANGEVKLLDFGIAKLLDDEQARTNAAHPPTEARAFTLHYAAPEQVRGEPVTTLTDVYSLGVVLFEVITGRKPYRLRRHSDAEWERSILEVDAPRASSVLLRGDITDVAATPAARRLARRLRGDLDTILLKALQKDPAQRYASVEALAQDLQRFLEGRPIHARPQRSLYRLRKYLGRHRWGVALAAVAILALAVLAALAVWQMQQARREIARAQAMQDFTIGLFDRAASVRHGSFDVRQLLATGQQRGEAELADQPLPLADLEGVIGRLRIGMGDYALALETLDRQRALLDQVKQVPPGLQLEAVTQRGRALRMLGRSRECVAHMTPMQALAAEQRQALPSVVAEFHAQLGRCQQLLGYRDEAREGFERALALRRDITHDATAMAESLSDLAALESDDGNAQAALAGYRRALQMLQARTTDRHPQLVTLRRHLGEMMAAQGDLDGADRSLRAAWTDAVSLYGNDHPETLAIRRLRATLALQRGDLAEAEAALQQVHRLTRQALGEQHRDTGQTWHALGRSALERGDNAAAVEEFGRAVAIWRQPDCIGLLPQGLYDYGNALAEVGRWQDALAAFHEGRQWQAAQRGDDDPEVQRGDRRMAEIIGEHVDPWQAGERLAKLMRQSARGGPEARLQLQAVQLAWGRNLLRMDQPVEAQRALQPLTEGGAMDPRSVNLRWLARTALAQLDCTRAPARGREALVRLQAEVRAQRPQGGRIPRQIEQALQACGSKRLQAHTSQPERRPGATAAN</sequence>
<feature type="region of interest" description="Disordered" evidence="6">
    <location>
        <begin position="936"/>
        <end position="957"/>
    </location>
</feature>
<reference evidence="9" key="1">
    <citation type="submission" date="2023-07" db="EMBL/GenBank/DDBJ databases">
        <title>Functional and genomic diversity of the sorghum phyllosphere microbiome.</title>
        <authorList>
            <person name="Shade A."/>
        </authorList>
    </citation>
    <scope>NUCLEOTIDE SEQUENCE</scope>
    <source>
        <strain evidence="9">SORGH_AS_0457</strain>
    </source>
</reference>
<dbReference type="SMART" id="SM00028">
    <property type="entry name" value="TPR"/>
    <property type="match status" value="6"/>
</dbReference>
<dbReference type="Pfam" id="PF13424">
    <property type="entry name" value="TPR_12"/>
    <property type="match status" value="1"/>
</dbReference>
<dbReference type="EMBL" id="JAUTAS010000001">
    <property type="protein sequence ID" value="MDQ1110437.1"/>
    <property type="molecule type" value="Genomic_DNA"/>
</dbReference>
<name>A0AAP5ALZ5_9GAMM</name>
<gene>
    <name evidence="9" type="ORF">QE424_003596</name>
</gene>
<evidence type="ECO:0000259" key="8">
    <source>
        <dbReference type="PROSITE" id="PS50011"/>
    </source>
</evidence>
<dbReference type="RefSeq" id="WP_307107759.1">
    <property type="nucleotide sequence ID" value="NZ_JAUTAS010000001.1"/>
</dbReference>
<dbReference type="InterPro" id="IPR011990">
    <property type="entry name" value="TPR-like_helical_dom_sf"/>
</dbReference>
<keyword evidence="4 5" id="KW-0067">ATP-binding</keyword>
<dbReference type="PANTHER" id="PTHR43289">
    <property type="entry name" value="MITOGEN-ACTIVATED PROTEIN KINASE KINASE KINASE 20-RELATED"/>
    <property type="match status" value="1"/>
</dbReference>
<dbReference type="GO" id="GO:0004674">
    <property type="term" value="F:protein serine/threonine kinase activity"/>
    <property type="evidence" value="ECO:0007669"/>
    <property type="project" value="UniProtKB-KW"/>
</dbReference>
<evidence type="ECO:0000256" key="6">
    <source>
        <dbReference type="SAM" id="MobiDB-lite"/>
    </source>
</evidence>
<dbReference type="PROSITE" id="PS50011">
    <property type="entry name" value="PROTEIN_KINASE_DOM"/>
    <property type="match status" value="1"/>
</dbReference>
<dbReference type="Pfam" id="PF13374">
    <property type="entry name" value="TPR_10"/>
    <property type="match status" value="1"/>
</dbReference>
<dbReference type="Gene3D" id="3.30.200.20">
    <property type="entry name" value="Phosphorylase Kinase, domain 1"/>
    <property type="match status" value="1"/>
</dbReference>
<keyword evidence="2 5" id="KW-0547">Nucleotide-binding</keyword>
<dbReference type="InterPro" id="IPR000719">
    <property type="entry name" value="Prot_kinase_dom"/>
</dbReference>
<feature type="domain" description="Protein kinase" evidence="8">
    <location>
        <begin position="77"/>
        <end position="364"/>
    </location>
</feature>
<dbReference type="Gene3D" id="1.10.510.10">
    <property type="entry name" value="Transferase(Phosphotransferase) domain 1"/>
    <property type="match status" value="1"/>
</dbReference>
<dbReference type="PROSITE" id="PS00107">
    <property type="entry name" value="PROTEIN_KINASE_ATP"/>
    <property type="match status" value="1"/>
</dbReference>
<keyword evidence="7" id="KW-0472">Membrane</keyword>
<dbReference type="InterPro" id="IPR019734">
    <property type="entry name" value="TPR_rpt"/>
</dbReference>
<dbReference type="AlphaFoldDB" id="A0AAP5ALZ5"/>
<dbReference type="Pfam" id="PF00069">
    <property type="entry name" value="Pkinase"/>
    <property type="match status" value="1"/>
</dbReference>
<dbReference type="Gene3D" id="1.25.40.10">
    <property type="entry name" value="Tetratricopeptide repeat domain"/>
    <property type="match status" value="2"/>
</dbReference>
<dbReference type="GO" id="GO:0005524">
    <property type="term" value="F:ATP binding"/>
    <property type="evidence" value="ECO:0007669"/>
    <property type="project" value="UniProtKB-UniRule"/>
</dbReference>
<evidence type="ECO:0000256" key="3">
    <source>
        <dbReference type="ARBA" id="ARBA00022777"/>
    </source>
</evidence>
<protein>
    <submittedName>
        <fullName evidence="9">Serine/threonine protein kinase</fullName>
        <ecNumber evidence="9">2.7.11.1</ecNumber>
    </submittedName>
</protein>
<dbReference type="InterPro" id="IPR011009">
    <property type="entry name" value="Kinase-like_dom_sf"/>
</dbReference>
<dbReference type="SUPFAM" id="SSF56112">
    <property type="entry name" value="Protein kinase-like (PK-like)"/>
    <property type="match status" value="1"/>
</dbReference>
<organism evidence="9 10">
    <name type="scientific">Stenotrophomonas rhizophila</name>
    <dbReference type="NCBI Taxonomy" id="216778"/>
    <lineage>
        <taxon>Bacteria</taxon>
        <taxon>Pseudomonadati</taxon>
        <taxon>Pseudomonadota</taxon>
        <taxon>Gammaproteobacteria</taxon>
        <taxon>Lysobacterales</taxon>
        <taxon>Lysobacteraceae</taxon>
        <taxon>Stenotrophomonas</taxon>
    </lineage>
</organism>
<dbReference type="CDD" id="cd14014">
    <property type="entry name" value="STKc_PknB_like"/>
    <property type="match status" value="1"/>
</dbReference>
<dbReference type="EC" id="2.7.11.1" evidence="9"/>
<dbReference type="PROSITE" id="PS00108">
    <property type="entry name" value="PROTEIN_KINASE_ST"/>
    <property type="match status" value="1"/>
</dbReference>
<dbReference type="InterPro" id="IPR017441">
    <property type="entry name" value="Protein_kinase_ATP_BS"/>
</dbReference>
<evidence type="ECO:0000256" key="4">
    <source>
        <dbReference type="ARBA" id="ARBA00022840"/>
    </source>
</evidence>
<accession>A0AAP5ALZ5</accession>
<dbReference type="SUPFAM" id="SSF48452">
    <property type="entry name" value="TPR-like"/>
    <property type="match status" value="2"/>
</dbReference>
<dbReference type="PANTHER" id="PTHR43289:SF34">
    <property type="entry name" value="SERINE_THREONINE-PROTEIN KINASE YBDM-RELATED"/>
    <property type="match status" value="1"/>
</dbReference>
<evidence type="ECO:0000256" key="1">
    <source>
        <dbReference type="ARBA" id="ARBA00022679"/>
    </source>
</evidence>
<evidence type="ECO:0000313" key="9">
    <source>
        <dbReference type="EMBL" id="MDQ1110437.1"/>
    </source>
</evidence>
<dbReference type="SMART" id="SM00220">
    <property type="entry name" value="S_TKc"/>
    <property type="match status" value="1"/>
</dbReference>
<evidence type="ECO:0000256" key="7">
    <source>
        <dbReference type="SAM" id="Phobius"/>
    </source>
</evidence>
<keyword evidence="1 9" id="KW-0808">Transferase</keyword>
<feature type="binding site" evidence="5">
    <location>
        <position position="108"/>
    </location>
    <ligand>
        <name>ATP</name>
        <dbReference type="ChEBI" id="CHEBI:30616"/>
    </ligand>
</feature>
<dbReference type="Proteomes" id="UP001226084">
    <property type="component" value="Unassembled WGS sequence"/>
</dbReference>
<proteinExistence type="predicted"/>
<dbReference type="InterPro" id="IPR008271">
    <property type="entry name" value="Ser/Thr_kinase_AS"/>
</dbReference>
<keyword evidence="7" id="KW-1133">Transmembrane helix</keyword>
<keyword evidence="3 9" id="KW-0418">Kinase</keyword>
<keyword evidence="9" id="KW-0723">Serine/threonine-protein kinase</keyword>
<feature type="transmembrane region" description="Helical" evidence="7">
    <location>
        <begin position="389"/>
        <end position="410"/>
    </location>
</feature>
<evidence type="ECO:0000256" key="2">
    <source>
        <dbReference type="ARBA" id="ARBA00022741"/>
    </source>
</evidence>
<comment type="caution">
    <text evidence="9">The sequence shown here is derived from an EMBL/GenBank/DDBJ whole genome shotgun (WGS) entry which is preliminary data.</text>
</comment>
<evidence type="ECO:0000313" key="10">
    <source>
        <dbReference type="Proteomes" id="UP001226084"/>
    </source>
</evidence>